<dbReference type="Gene3D" id="1.10.275.10">
    <property type="entry name" value="Fumarase/aspartase (N-terminal domain)"/>
    <property type="match status" value="1"/>
</dbReference>
<reference evidence="1" key="1">
    <citation type="submission" date="2011-11" db="EMBL/GenBank/DDBJ databases">
        <title>Decoding the brain transcriptome of the Eastern honeybee (Apis cerana) based on pyrosequencing.</title>
        <authorList>
            <person name="Sun L."/>
            <person name="Zheng H."/>
            <person name="Wang Y."/>
            <person name="Xie X."/>
            <person name="Zhu Y."/>
            <person name="Gu W."/>
            <person name="Wang S."/>
        </authorList>
    </citation>
    <scope>NUCLEOTIDE SEQUENCE</scope>
    <source>
        <tissue evidence="1">Brain</tissue>
    </source>
</reference>
<dbReference type="GO" id="GO:0004333">
    <property type="term" value="F:fumarate hydratase activity"/>
    <property type="evidence" value="ECO:0007669"/>
    <property type="project" value="InterPro"/>
</dbReference>
<dbReference type="PANTHER" id="PTHR11444:SF1">
    <property type="entry name" value="FUMARATE HYDRATASE, MITOCHONDRIAL"/>
    <property type="match status" value="1"/>
</dbReference>
<dbReference type="InterPro" id="IPR005677">
    <property type="entry name" value="Fum_hydII"/>
</dbReference>
<evidence type="ECO:0000313" key="1">
    <source>
        <dbReference type="EMBL" id="AEY61144.1"/>
    </source>
</evidence>
<name>V9ILH8_APICE</name>
<dbReference type="GO" id="GO:0006108">
    <property type="term" value="P:malate metabolic process"/>
    <property type="evidence" value="ECO:0007669"/>
    <property type="project" value="TreeGrafter"/>
</dbReference>
<dbReference type="EMBL" id="JR049973">
    <property type="protein sequence ID" value="AEY61144.1"/>
    <property type="molecule type" value="mRNA"/>
</dbReference>
<protein>
    <submittedName>
        <fullName evidence="1">Fumarate hydratase</fullName>
    </submittedName>
</protein>
<accession>V9ILH8</accession>
<sequence>MMLNLLKCLSNNHGLLELKKSSSFLTLRLSLNTSVVSKAKKKESDGEFRIERDTFGEVKVPVNKYYGAQTVRSMQNFPIGDTFERMPYGVIVAYGILKKSCS</sequence>
<dbReference type="GO" id="GO:0006099">
    <property type="term" value="P:tricarboxylic acid cycle"/>
    <property type="evidence" value="ECO:0007669"/>
    <property type="project" value="TreeGrafter"/>
</dbReference>
<dbReference type="InterPro" id="IPR008948">
    <property type="entry name" value="L-Aspartase-like"/>
</dbReference>
<dbReference type="SUPFAM" id="SSF48557">
    <property type="entry name" value="L-aspartase-like"/>
    <property type="match status" value="1"/>
</dbReference>
<dbReference type="PANTHER" id="PTHR11444">
    <property type="entry name" value="ASPARTATEAMMONIA/ARGININOSUCCINATE/ADENYLOSUCCINATE LYASE"/>
    <property type="match status" value="1"/>
</dbReference>
<gene>
    <name evidence="1" type="ORF">ACCB11194</name>
</gene>
<proteinExistence type="evidence at transcript level"/>
<dbReference type="GO" id="GO:0005739">
    <property type="term" value="C:mitochondrion"/>
    <property type="evidence" value="ECO:0007669"/>
    <property type="project" value="TreeGrafter"/>
</dbReference>
<dbReference type="InterPro" id="IPR024083">
    <property type="entry name" value="Fumarase/histidase_N"/>
</dbReference>
<dbReference type="AlphaFoldDB" id="V9ILH8"/>
<dbReference type="GO" id="GO:0006106">
    <property type="term" value="P:fumarate metabolic process"/>
    <property type="evidence" value="ECO:0007669"/>
    <property type="project" value="InterPro"/>
</dbReference>
<organism evidence="1">
    <name type="scientific">Apis cerana</name>
    <name type="common">Indian honeybee</name>
    <dbReference type="NCBI Taxonomy" id="7461"/>
    <lineage>
        <taxon>Eukaryota</taxon>
        <taxon>Metazoa</taxon>
        <taxon>Ecdysozoa</taxon>
        <taxon>Arthropoda</taxon>
        <taxon>Hexapoda</taxon>
        <taxon>Insecta</taxon>
        <taxon>Pterygota</taxon>
        <taxon>Neoptera</taxon>
        <taxon>Endopterygota</taxon>
        <taxon>Hymenoptera</taxon>
        <taxon>Apocrita</taxon>
        <taxon>Aculeata</taxon>
        <taxon>Apoidea</taxon>
        <taxon>Anthophila</taxon>
        <taxon>Apidae</taxon>
        <taxon>Apis</taxon>
    </lineage>
</organism>